<feature type="region of interest" description="Disordered" evidence="1">
    <location>
        <begin position="170"/>
        <end position="196"/>
    </location>
</feature>
<evidence type="ECO:0000313" key="6">
    <source>
        <dbReference type="Proteomes" id="UP000614334"/>
    </source>
</evidence>
<dbReference type="GO" id="GO:0005886">
    <property type="term" value="C:plasma membrane"/>
    <property type="evidence" value="ECO:0007669"/>
    <property type="project" value="TreeGrafter"/>
</dbReference>
<comment type="caution">
    <text evidence="5">The sequence shown here is derived from an EMBL/GenBank/DDBJ whole genome shotgun (WGS) entry which is preliminary data.</text>
</comment>
<protein>
    <submittedName>
        <fullName evidence="5">Uncharacterized protein</fullName>
    </submittedName>
</protein>
<organism evidence="5 6">
    <name type="scientific">Rhizoctonia solani</name>
    <dbReference type="NCBI Taxonomy" id="456999"/>
    <lineage>
        <taxon>Eukaryota</taxon>
        <taxon>Fungi</taxon>
        <taxon>Dikarya</taxon>
        <taxon>Basidiomycota</taxon>
        <taxon>Agaricomycotina</taxon>
        <taxon>Agaricomycetes</taxon>
        <taxon>Cantharellales</taxon>
        <taxon>Ceratobasidiaceae</taxon>
        <taxon>Rhizoctonia</taxon>
    </lineage>
</organism>
<evidence type="ECO:0000256" key="1">
    <source>
        <dbReference type="SAM" id="MobiDB-lite"/>
    </source>
</evidence>
<feature type="domain" description="Dedicator of cytokinesis N-terminal" evidence="3">
    <location>
        <begin position="439"/>
        <end position="593"/>
    </location>
</feature>
<dbReference type="PANTHER" id="PTHR45653:SF10">
    <property type="entry name" value="MYOBLAST CITY, ISOFORM B"/>
    <property type="match status" value="1"/>
</dbReference>
<evidence type="ECO:0000259" key="4">
    <source>
        <dbReference type="Pfam" id="PF23554"/>
    </source>
</evidence>
<dbReference type="Gene3D" id="1.20.1270.350">
    <property type="entry name" value="Dedicator of cytokinesis N-terminal subdomain"/>
    <property type="match status" value="1"/>
</dbReference>
<dbReference type="PANTHER" id="PTHR45653">
    <property type="entry name" value="DEDICATOR OF CYTOKINESIS"/>
    <property type="match status" value="1"/>
</dbReference>
<dbReference type="GO" id="GO:0005085">
    <property type="term" value="F:guanyl-nucleotide exchange factor activity"/>
    <property type="evidence" value="ECO:0007669"/>
    <property type="project" value="InterPro"/>
</dbReference>
<dbReference type="GO" id="GO:0007264">
    <property type="term" value="P:small GTPase-mediated signal transduction"/>
    <property type="evidence" value="ECO:0007669"/>
    <property type="project" value="InterPro"/>
</dbReference>
<feature type="region of interest" description="Disordered" evidence="1">
    <location>
        <begin position="588"/>
        <end position="611"/>
    </location>
</feature>
<dbReference type="EMBL" id="JACYCF010000019">
    <property type="protein sequence ID" value="KAF8750636.1"/>
    <property type="molecule type" value="Genomic_DNA"/>
</dbReference>
<feature type="compositionally biased region" description="Basic and acidic residues" evidence="1">
    <location>
        <begin position="671"/>
        <end position="690"/>
    </location>
</feature>
<feature type="region of interest" description="Disordered" evidence="1">
    <location>
        <begin position="498"/>
        <end position="530"/>
    </location>
</feature>
<dbReference type="Pfam" id="PF16172">
    <property type="entry name" value="DOCK_N"/>
    <property type="match status" value="2"/>
</dbReference>
<dbReference type="InterPro" id="IPR032376">
    <property type="entry name" value="DOCK_N"/>
</dbReference>
<evidence type="ECO:0000259" key="3">
    <source>
        <dbReference type="Pfam" id="PF16172"/>
    </source>
</evidence>
<feature type="compositionally biased region" description="Basic and acidic residues" evidence="1">
    <location>
        <begin position="597"/>
        <end position="609"/>
    </location>
</feature>
<dbReference type="Pfam" id="PF23554">
    <property type="entry name" value="TPR_DOCK"/>
    <property type="match status" value="2"/>
</dbReference>
<feature type="domain" description="Dedicator of cytokinesis TPR repeats region" evidence="4">
    <location>
        <begin position="863"/>
        <end position="953"/>
    </location>
</feature>
<dbReference type="GO" id="GO:0031267">
    <property type="term" value="F:small GTPase binding"/>
    <property type="evidence" value="ECO:0007669"/>
    <property type="project" value="TreeGrafter"/>
</dbReference>
<accession>A0A8H7I6C6</accession>
<dbReference type="GO" id="GO:0005737">
    <property type="term" value="C:cytoplasm"/>
    <property type="evidence" value="ECO:0007669"/>
    <property type="project" value="TreeGrafter"/>
</dbReference>
<proteinExistence type="predicted"/>
<dbReference type="AlphaFoldDB" id="A0A8H7I6C6"/>
<dbReference type="InterPro" id="IPR042455">
    <property type="entry name" value="DOCK_N_sub1"/>
</dbReference>
<dbReference type="Proteomes" id="UP000614334">
    <property type="component" value="Unassembled WGS sequence"/>
</dbReference>
<sequence>MGWEPLPLLLYGFAIHPLSYASPTTNDRVSSIGPPRLELDAIPEHAHRNPHLARLDVGDEIYAFEAWRDAGRPTWYRGYIVVYIQHTIGPQLHPTLPCPIYHPGIPPAQDNTTVVEDPQVTIGIFPATHVHIRDELPDAEGRLATIIAHSQSHPRPGLATPAGFHMATLQEEPDSPRSPLHEKPEAPRPTLKSGDETALGLVEPLVDEIASALREWHARLFTYLAKRDYRTFTSVREHIDALHLGRRQLLLGGMSSEESAALRRECVMRLVRGNVAQGLDVLVRKKADVTNWVSTIRMYAMQCALAYIDAQTQSYKPSALGPIQDLFFPPPAPALLSNPQLQSRGRKEETTRPKFHHILLDLRAFVAAPCAPGEYTELFFSLYSKAGASFVTEDFCVILNRNGVRGDETHTAGSPISNGAPSIGLARGESTDGTIGKPEAPIRTLFTDLGSHDLSEGLVLVCRIVRRGGMKLAPDGEAESPGKSGMGTIEESNTLGLGAMSEQGHGSFSSARSPRRGSEPMYKSSKSETAEDLRRPFGCAVLELDLGASTREGVGSGREYTMPIFVPVDESRFSTLHQDILRADERCMEKSPSTAIDRGKPQGRHDSRHSQNTLRRLCHTHPRKPVPAPFGAFNFEVGFPGRGVSGKTPATMRLLSSGRGISAHGLAGEFADSRKNAKEHRCARRGDGRARPTQRRSLGPSPNSGRPNTRHDPLSWIRPATAIHVPVHGALQIPHAELRRARQGQARGRGGPLVLHVSEPPRTGLCVCLSPALPGRARVRLGRDAQARVVQDGKIESVQPKDYFGAPASVPGPSTKIELAPALARAPATRDALVVRSFLVSTKYTQNATLLSLLNWEQTQDKDELASVLGKFTFVGEVEIVKFLQDIFDALFAVLVSPLNSRGELDDLVFSVLVTVLGIIQDRRFNNFQPVLDVYIDQHFSCAAAAGHMIHSMNRLQLQQLHEVGMGVTSEHLEGAFKREVLGHLSEVNKVMARTSPDIIGTQTIALQHFASILPDLSTSFSTTELVPIVTGFTNSLVSTKGKLVVWKLLMYIQFVRSFVFDDPKSRSLLVESIISWIKPHFGKFNEFTMTSAGDSDAARMRLELGGWRRRGCV</sequence>
<reference evidence="5" key="1">
    <citation type="submission" date="2020-09" db="EMBL/GenBank/DDBJ databases">
        <title>Comparative genome analyses of four rice-infecting Rhizoctonia solani isolates reveal extensive enrichment of homogalacturonan modification genes.</title>
        <authorList>
            <person name="Lee D.-Y."/>
            <person name="Jeon J."/>
            <person name="Kim K.-T."/>
            <person name="Cheong K."/>
            <person name="Song H."/>
            <person name="Choi G."/>
            <person name="Ko J."/>
            <person name="Opiyo S.O."/>
            <person name="Zuo S."/>
            <person name="Madhav S."/>
            <person name="Lee Y.-H."/>
            <person name="Wang G.-L."/>
        </authorList>
    </citation>
    <scope>NUCLEOTIDE SEQUENCE</scope>
    <source>
        <strain evidence="5">AG1-IA B2</strain>
    </source>
</reference>
<feature type="signal peptide" evidence="2">
    <location>
        <begin position="1"/>
        <end position="21"/>
    </location>
</feature>
<evidence type="ECO:0000256" key="2">
    <source>
        <dbReference type="SAM" id="SignalP"/>
    </source>
</evidence>
<gene>
    <name evidence="5" type="ORF">RHS01_08880</name>
</gene>
<feature type="chain" id="PRO_5034278197" evidence="2">
    <location>
        <begin position="22"/>
        <end position="1114"/>
    </location>
</feature>
<feature type="domain" description="Dedicator of cytokinesis N-terminal" evidence="3">
    <location>
        <begin position="189"/>
        <end position="408"/>
    </location>
</feature>
<feature type="region of interest" description="Disordered" evidence="1">
    <location>
        <begin position="667"/>
        <end position="714"/>
    </location>
</feature>
<keyword evidence="2" id="KW-0732">Signal</keyword>
<feature type="domain" description="Dedicator of cytokinesis TPR repeats region" evidence="4">
    <location>
        <begin position="974"/>
        <end position="1091"/>
    </location>
</feature>
<dbReference type="InterPro" id="IPR056372">
    <property type="entry name" value="TPR_DOCK"/>
</dbReference>
<dbReference type="InterPro" id="IPR026791">
    <property type="entry name" value="DOCK"/>
</dbReference>
<name>A0A8H7I6C6_9AGAM</name>
<evidence type="ECO:0000313" key="5">
    <source>
        <dbReference type="EMBL" id="KAF8750636.1"/>
    </source>
</evidence>